<sequence length="96" mass="11175">MDTTREVEGVYEQDTTREVEGVYEQDTTREVEGVYEQGWYIGYFLTASPVAEDAEKEQPPALDEELYDDCSLQDRRRDYRELALEADQLSSQLWPG</sequence>
<dbReference type="EMBL" id="LSRX01000066">
    <property type="protein sequence ID" value="OLQ11046.1"/>
    <property type="molecule type" value="Genomic_DNA"/>
</dbReference>
<dbReference type="AlphaFoldDB" id="A0A1Q9EUE3"/>
<evidence type="ECO:0000313" key="1">
    <source>
        <dbReference type="EMBL" id="OLQ11046.1"/>
    </source>
</evidence>
<reference evidence="1 2" key="1">
    <citation type="submission" date="2016-02" db="EMBL/GenBank/DDBJ databases">
        <title>Genome analysis of coral dinoflagellate symbionts highlights evolutionary adaptations to a symbiotic lifestyle.</title>
        <authorList>
            <person name="Aranda M."/>
            <person name="Li Y."/>
            <person name="Liew Y.J."/>
            <person name="Baumgarten S."/>
            <person name="Simakov O."/>
            <person name="Wilson M."/>
            <person name="Piel J."/>
            <person name="Ashoor H."/>
            <person name="Bougouffa S."/>
            <person name="Bajic V.B."/>
            <person name="Ryu T."/>
            <person name="Ravasi T."/>
            <person name="Bayer T."/>
            <person name="Micklem G."/>
            <person name="Kim H."/>
            <person name="Bhak J."/>
            <person name="Lajeunesse T.C."/>
            <person name="Voolstra C.R."/>
        </authorList>
    </citation>
    <scope>NUCLEOTIDE SEQUENCE [LARGE SCALE GENOMIC DNA]</scope>
    <source>
        <strain evidence="1 2">CCMP2467</strain>
    </source>
</reference>
<keyword evidence="2" id="KW-1185">Reference proteome</keyword>
<dbReference type="Proteomes" id="UP000186817">
    <property type="component" value="Unassembled WGS sequence"/>
</dbReference>
<name>A0A1Q9EUE3_SYMMI</name>
<protein>
    <submittedName>
        <fullName evidence="1">Uncharacterized protein</fullName>
    </submittedName>
</protein>
<comment type="caution">
    <text evidence="1">The sequence shown here is derived from an EMBL/GenBank/DDBJ whole genome shotgun (WGS) entry which is preliminary data.</text>
</comment>
<evidence type="ECO:0000313" key="2">
    <source>
        <dbReference type="Proteomes" id="UP000186817"/>
    </source>
</evidence>
<proteinExistence type="predicted"/>
<organism evidence="1 2">
    <name type="scientific">Symbiodinium microadriaticum</name>
    <name type="common">Dinoflagellate</name>
    <name type="synonym">Zooxanthella microadriatica</name>
    <dbReference type="NCBI Taxonomy" id="2951"/>
    <lineage>
        <taxon>Eukaryota</taxon>
        <taxon>Sar</taxon>
        <taxon>Alveolata</taxon>
        <taxon>Dinophyceae</taxon>
        <taxon>Suessiales</taxon>
        <taxon>Symbiodiniaceae</taxon>
        <taxon>Symbiodinium</taxon>
    </lineage>
</organism>
<gene>
    <name evidence="1" type="ORF">AK812_SmicGene5173</name>
</gene>
<accession>A0A1Q9EUE3</accession>